<keyword evidence="3" id="KW-1185">Reference proteome</keyword>
<reference evidence="2 3" key="1">
    <citation type="submission" date="2008-07" db="EMBL/GenBank/DDBJ databases">
        <authorList>
            <person name="El-Sayed N."/>
            <person name="Caler E."/>
            <person name="Inman J."/>
            <person name="Amedeo P."/>
            <person name="Hass B."/>
            <person name="Wortman J."/>
        </authorList>
    </citation>
    <scope>NUCLEOTIDE SEQUENCE [LARGE SCALE GENOMIC DNA]</scope>
    <source>
        <strain evidence="3">ATCC 50983 / TXsc</strain>
    </source>
</reference>
<dbReference type="AlphaFoldDB" id="C5LPP3"/>
<evidence type="ECO:0000256" key="1">
    <source>
        <dbReference type="SAM" id="MobiDB-lite"/>
    </source>
</evidence>
<dbReference type="InParanoid" id="C5LPP3"/>
<dbReference type="EMBL" id="GG684196">
    <property type="protein sequence ID" value="EER01300.1"/>
    <property type="molecule type" value="Genomic_DNA"/>
</dbReference>
<gene>
    <name evidence="2" type="ORF">Pmar_PMAR017436</name>
</gene>
<accession>C5LPP3</accession>
<sequence>MEGCSAAAARPGPKQLCRKHGGKEPQRTGQRPQFGSLGCHVYLESGQGHRGD</sequence>
<dbReference type="GeneID" id="9058707"/>
<evidence type="ECO:0000313" key="3">
    <source>
        <dbReference type="Proteomes" id="UP000007800"/>
    </source>
</evidence>
<dbReference type="RefSeq" id="XP_002768582.1">
    <property type="nucleotide sequence ID" value="XM_002768536.1"/>
</dbReference>
<name>C5LPP3_PERM5</name>
<evidence type="ECO:0000313" key="2">
    <source>
        <dbReference type="EMBL" id="EER01300.1"/>
    </source>
</evidence>
<protein>
    <submittedName>
        <fullName evidence="2">Uncharacterized protein</fullName>
    </submittedName>
</protein>
<feature type="region of interest" description="Disordered" evidence="1">
    <location>
        <begin position="1"/>
        <end position="39"/>
    </location>
</feature>
<organism evidence="3">
    <name type="scientific">Perkinsus marinus (strain ATCC 50983 / TXsc)</name>
    <dbReference type="NCBI Taxonomy" id="423536"/>
    <lineage>
        <taxon>Eukaryota</taxon>
        <taxon>Sar</taxon>
        <taxon>Alveolata</taxon>
        <taxon>Perkinsozoa</taxon>
        <taxon>Perkinsea</taxon>
        <taxon>Perkinsida</taxon>
        <taxon>Perkinsidae</taxon>
        <taxon>Perkinsus</taxon>
    </lineage>
</organism>
<dbReference type="Proteomes" id="UP000007800">
    <property type="component" value="Unassembled WGS sequence"/>
</dbReference>
<proteinExistence type="predicted"/>